<protein>
    <submittedName>
        <fullName evidence="1">Uncharacterized protein</fullName>
    </submittedName>
</protein>
<accession>A0A5C3QB51</accession>
<evidence type="ECO:0000313" key="2">
    <source>
        <dbReference type="Proteomes" id="UP000305067"/>
    </source>
</evidence>
<sequence>MPSSRRGVVPVVVDGRATALLGIHRFQHRHDGGAHFLDSRGVSPFIPHALPWYPQDHRRTHGRVPQSLHRHPHSLLFPASRYPAHTSPRRLLFVVLPIPAKYNRHASLRCTPPASHRPLLYPLFSPLLLLAPPLRTSISQRSSSYTSQCPTLLHWGTFLDICTAGMRSG</sequence>
<evidence type="ECO:0000313" key="1">
    <source>
        <dbReference type="EMBL" id="TFK99294.1"/>
    </source>
</evidence>
<dbReference type="AlphaFoldDB" id="A0A5C3QB51"/>
<proteinExistence type="predicted"/>
<reference evidence="1 2" key="1">
    <citation type="journal article" date="2019" name="Nat. Ecol. Evol.">
        <title>Megaphylogeny resolves global patterns of mushroom evolution.</title>
        <authorList>
            <person name="Varga T."/>
            <person name="Krizsan K."/>
            <person name="Foldi C."/>
            <person name="Dima B."/>
            <person name="Sanchez-Garcia M."/>
            <person name="Sanchez-Ramirez S."/>
            <person name="Szollosi G.J."/>
            <person name="Szarkandi J.G."/>
            <person name="Papp V."/>
            <person name="Albert L."/>
            <person name="Andreopoulos W."/>
            <person name="Angelini C."/>
            <person name="Antonin V."/>
            <person name="Barry K.W."/>
            <person name="Bougher N.L."/>
            <person name="Buchanan P."/>
            <person name="Buyck B."/>
            <person name="Bense V."/>
            <person name="Catcheside P."/>
            <person name="Chovatia M."/>
            <person name="Cooper J."/>
            <person name="Damon W."/>
            <person name="Desjardin D."/>
            <person name="Finy P."/>
            <person name="Geml J."/>
            <person name="Haridas S."/>
            <person name="Hughes K."/>
            <person name="Justo A."/>
            <person name="Karasinski D."/>
            <person name="Kautmanova I."/>
            <person name="Kiss B."/>
            <person name="Kocsube S."/>
            <person name="Kotiranta H."/>
            <person name="LaButti K.M."/>
            <person name="Lechner B.E."/>
            <person name="Liimatainen K."/>
            <person name="Lipzen A."/>
            <person name="Lukacs Z."/>
            <person name="Mihaltcheva S."/>
            <person name="Morgado L.N."/>
            <person name="Niskanen T."/>
            <person name="Noordeloos M.E."/>
            <person name="Ohm R.A."/>
            <person name="Ortiz-Santana B."/>
            <person name="Ovrebo C."/>
            <person name="Racz N."/>
            <person name="Riley R."/>
            <person name="Savchenko A."/>
            <person name="Shiryaev A."/>
            <person name="Soop K."/>
            <person name="Spirin V."/>
            <person name="Szebenyi C."/>
            <person name="Tomsovsky M."/>
            <person name="Tulloss R.E."/>
            <person name="Uehling J."/>
            <person name="Grigoriev I.V."/>
            <person name="Vagvolgyi C."/>
            <person name="Papp T."/>
            <person name="Martin F.M."/>
            <person name="Miettinen O."/>
            <person name="Hibbett D.S."/>
            <person name="Nagy L.G."/>
        </authorList>
    </citation>
    <scope>NUCLEOTIDE SEQUENCE [LARGE SCALE GENOMIC DNA]</scope>
    <source>
        <strain evidence="1 2">CBS 309.79</strain>
    </source>
</reference>
<gene>
    <name evidence="1" type="ORF">BDV98DRAFT_571355</name>
</gene>
<dbReference type="Proteomes" id="UP000305067">
    <property type="component" value="Unassembled WGS sequence"/>
</dbReference>
<name>A0A5C3QB51_9AGAR</name>
<keyword evidence="2" id="KW-1185">Reference proteome</keyword>
<organism evidence="1 2">
    <name type="scientific">Pterulicium gracile</name>
    <dbReference type="NCBI Taxonomy" id="1884261"/>
    <lineage>
        <taxon>Eukaryota</taxon>
        <taxon>Fungi</taxon>
        <taxon>Dikarya</taxon>
        <taxon>Basidiomycota</taxon>
        <taxon>Agaricomycotina</taxon>
        <taxon>Agaricomycetes</taxon>
        <taxon>Agaricomycetidae</taxon>
        <taxon>Agaricales</taxon>
        <taxon>Pleurotineae</taxon>
        <taxon>Pterulaceae</taxon>
        <taxon>Pterulicium</taxon>
    </lineage>
</organism>
<dbReference type="EMBL" id="ML178834">
    <property type="protein sequence ID" value="TFK99294.1"/>
    <property type="molecule type" value="Genomic_DNA"/>
</dbReference>